<keyword evidence="7" id="KW-0411">Iron-sulfur</keyword>
<comment type="cofactor">
    <cofactor evidence="1">
        <name>[4Fe-4S] cluster</name>
        <dbReference type="ChEBI" id="CHEBI:49883"/>
    </cofactor>
</comment>
<dbReference type="EMBL" id="JAAEEH010000001">
    <property type="protein sequence ID" value="NDL66325.1"/>
    <property type="molecule type" value="Genomic_DNA"/>
</dbReference>
<sequence length="254" mass="28029">MEITNICNLDCAFCPQTGRQEAFMDLASFSQVAEQVKPFTDRILLHVMGEPLLHPDLEGILEVCREKGLEVEITTNGTLLGTAGMLLPGHPAVTRVNVSLHSMEENGDTDHYHSYIRPVAAFLEKAFMEGSPSVCLRFWNGTGERRETKVLMPGVLLQYDTPFVWPVDAEGSSTAPIRCFGLRDHLGILVDGSVVPCCLDSEGILALGNLKEQPLAGILDAVHTRKAYRDICNRKPIGELCTHCNFHRRRGSQG</sequence>
<keyword evidence="3" id="KW-0949">S-adenosyl-L-methionine</keyword>
<keyword evidence="5" id="KW-0560">Oxidoreductase</keyword>
<dbReference type="PROSITE" id="PS51918">
    <property type="entry name" value="RADICAL_SAM"/>
    <property type="match status" value="1"/>
</dbReference>
<dbReference type="InterPro" id="IPR050377">
    <property type="entry name" value="Radical_SAM_PqqE_MftC-like"/>
</dbReference>
<dbReference type="Gene3D" id="3.20.20.70">
    <property type="entry name" value="Aldolase class I"/>
    <property type="match status" value="1"/>
</dbReference>
<dbReference type="InterPro" id="IPR023885">
    <property type="entry name" value="4Fe4S-binding_SPASM_dom"/>
</dbReference>
<proteinExistence type="predicted"/>
<evidence type="ECO:0000313" key="10">
    <source>
        <dbReference type="Proteomes" id="UP000461585"/>
    </source>
</evidence>
<dbReference type="InterPro" id="IPR013785">
    <property type="entry name" value="Aldolase_TIM"/>
</dbReference>
<comment type="caution">
    <text evidence="9">The sequence shown here is derived from an EMBL/GenBank/DDBJ whole genome shotgun (WGS) entry which is preliminary data.</text>
</comment>
<reference evidence="9 10" key="1">
    <citation type="submission" date="2020-01" db="EMBL/GenBank/DDBJ databases">
        <title>Anaeroalcalibacter tamaniensis gen. nov., sp. nov., moderately halophilic strictly anaerobic fermenter bacterium from mud volcano of Taman peninsula.</title>
        <authorList>
            <person name="Frolova A."/>
            <person name="Merkel A.Y."/>
            <person name="Slobodkin A.I."/>
        </authorList>
    </citation>
    <scope>NUCLEOTIDE SEQUENCE [LARGE SCALE GENOMIC DNA]</scope>
    <source>
        <strain evidence="9 10">F-3ap</strain>
    </source>
</reference>
<dbReference type="PROSITE" id="PS01305">
    <property type="entry name" value="MOAA_NIFB_PQQE"/>
    <property type="match status" value="1"/>
</dbReference>
<evidence type="ECO:0000256" key="1">
    <source>
        <dbReference type="ARBA" id="ARBA00001966"/>
    </source>
</evidence>
<dbReference type="SFLD" id="SFLDS00029">
    <property type="entry name" value="Radical_SAM"/>
    <property type="match status" value="1"/>
</dbReference>
<accession>A0A7X5HTM2</accession>
<dbReference type="GO" id="GO:0016491">
    <property type="term" value="F:oxidoreductase activity"/>
    <property type="evidence" value="ECO:0007669"/>
    <property type="project" value="UniProtKB-KW"/>
</dbReference>
<keyword evidence="2" id="KW-0004">4Fe-4S</keyword>
<gene>
    <name evidence="9" type="ORF">GXN74_01005</name>
</gene>
<dbReference type="InterPro" id="IPR000385">
    <property type="entry name" value="MoaA_NifB_PqqE_Fe-S-bd_CS"/>
</dbReference>
<protein>
    <submittedName>
        <fullName evidence="9">Radical SAM protein</fullName>
    </submittedName>
</protein>
<feature type="domain" description="Radical SAM core" evidence="8">
    <location>
        <begin position="1"/>
        <end position="215"/>
    </location>
</feature>
<dbReference type="SFLD" id="SFLDG01067">
    <property type="entry name" value="SPASM/twitch_domain_containing"/>
    <property type="match status" value="1"/>
</dbReference>
<dbReference type="Pfam" id="PF04055">
    <property type="entry name" value="Radical_SAM"/>
    <property type="match status" value="1"/>
</dbReference>
<dbReference type="GO" id="GO:0046872">
    <property type="term" value="F:metal ion binding"/>
    <property type="evidence" value="ECO:0007669"/>
    <property type="project" value="UniProtKB-KW"/>
</dbReference>
<keyword evidence="6" id="KW-0408">Iron</keyword>
<evidence type="ECO:0000256" key="2">
    <source>
        <dbReference type="ARBA" id="ARBA00022485"/>
    </source>
</evidence>
<dbReference type="Proteomes" id="UP000461585">
    <property type="component" value="Unassembled WGS sequence"/>
</dbReference>
<evidence type="ECO:0000256" key="6">
    <source>
        <dbReference type="ARBA" id="ARBA00023004"/>
    </source>
</evidence>
<dbReference type="Pfam" id="PF13186">
    <property type="entry name" value="SPASM"/>
    <property type="match status" value="1"/>
</dbReference>
<evidence type="ECO:0000256" key="4">
    <source>
        <dbReference type="ARBA" id="ARBA00022723"/>
    </source>
</evidence>
<dbReference type="PANTHER" id="PTHR11228:SF7">
    <property type="entry name" value="PQQA PEPTIDE CYCLASE"/>
    <property type="match status" value="1"/>
</dbReference>
<dbReference type="SUPFAM" id="SSF102114">
    <property type="entry name" value="Radical SAM enzymes"/>
    <property type="match status" value="1"/>
</dbReference>
<dbReference type="InterPro" id="IPR007197">
    <property type="entry name" value="rSAM"/>
</dbReference>
<organism evidence="9 10">
    <name type="scientific">Anaerotalea alkaliphila</name>
    <dbReference type="NCBI Taxonomy" id="2662126"/>
    <lineage>
        <taxon>Bacteria</taxon>
        <taxon>Bacillati</taxon>
        <taxon>Bacillota</taxon>
        <taxon>Clostridia</taxon>
        <taxon>Eubacteriales</taxon>
        <taxon>Anaerotalea</taxon>
    </lineage>
</organism>
<evidence type="ECO:0000256" key="7">
    <source>
        <dbReference type="ARBA" id="ARBA00023014"/>
    </source>
</evidence>
<dbReference type="AlphaFoldDB" id="A0A7X5HTM2"/>
<evidence type="ECO:0000259" key="8">
    <source>
        <dbReference type="PROSITE" id="PS51918"/>
    </source>
</evidence>
<dbReference type="PANTHER" id="PTHR11228">
    <property type="entry name" value="RADICAL SAM DOMAIN PROTEIN"/>
    <property type="match status" value="1"/>
</dbReference>
<evidence type="ECO:0000313" key="9">
    <source>
        <dbReference type="EMBL" id="NDL66325.1"/>
    </source>
</evidence>
<dbReference type="CDD" id="cd01335">
    <property type="entry name" value="Radical_SAM"/>
    <property type="match status" value="1"/>
</dbReference>
<dbReference type="InterPro" id="IPR058240">
    <property type="entry name" value="rSAM_sf"/>
</dbReference>
<name>A0A7X5HTM2_9FIRM</name>
<keyword evidence="10" id="KW-1185">Reference proteome</keyword>
<evidence type="ECO:0000256" key="5">
    <source>
        <dbReference type="ARBA" id="ARBA00023002"/>
    </source>
</evidence>
<dbReference type="GO" id="GO:0051539">
    <property type="term" value="F:4 iron, 4 sulfur cluster binding"/>
    <property type="evidence" value="ECO:0007669"/>
    <property type="project" value="UniProtKB-KW"/>
</dbReference>
<keyword evidence="4" id="KW-0479">Metal-binding</keyword>
<evidence type="ECO:0000256" key="3">
    <source>
        <dbReference type="ARBA" id="ARBA00022691"/>
    </source>
</evidence>